<dbReference type="EMBL" id="JYDU01000055">
    <property type="protein sequence ID" value="KRX95508.1"/>
    <property type="molecule type" value="Genomic_DNA"/>
</dbReference>
<name>A0A0V0Y4Z3_TRIPS</name>
<evidence type="ECO:0000313" key="3">
    <source>
        <dbReference type="Proteomes" id="UP000054815"/>
    </source>
</evidence>
<keyword evidence="4" id="KW-1185">Reference proteome</keyword>
<evidence type="ECO:0000313" key="1">
    <source>
        <dbReference type="EMBL" id="KRX95508.1"/>
    </source>
</evidence>
<gene>
    <name evidence="2" type="ORF">T4D_14132</name>
    <name evidence="1" type="ORF">T4E_1831</name>
</gene>
<evidence type="ECO:0000313" key="4">
    <source>
        <dbReference type="Proteomes" id="UP000054995"/>
    </source>
</evidence>
<dbReference type="AlphaFoldDB" id="A0A0V0Y4Z3"/>
<dbReference type="EMBL" id="JYDT01000046">
    <property type="protein sequence ID" value="KRY88050.1"/>
    <property type="molecule type" value="Genomic_DNA"/>
</dbReference>
<accession>A0A0V0Y4Z3</accession>
<evidence type="ECO:0000313" key="2">
    <source>
        <dbReference type="EMBL" id="KRY88050.1"/>
    </source>
</evidence>
<organism evidence="1 3">
    <name type="scientific">Trichinella pseudospiralis</name>
    <name type="common">Parasitic roundworm</name>
    <dbReference type="NCBI Taxonomy" id="6337"/>
    <lineage>
        <taxon>Eukaryota</taxon>
        <taxon>Metazoa</taxon>
        <taxon>Ecdysozoa</taxon>
        <taxon>Nematoda</taxon>
        <taxon>Enoplea</taxon>
        <taxon>Dorylaimia</taxon>
        <taxon>Trichinellida</taxon>
        <taxon>Trichinellidae</taxon>
        <taxon>Trichinella</taxon>
    </lineage>
</organism>
<reference evidence="3 4" key="1">
    <citation type="submission" date="2015-01" db="EMBL/GenBank/DDBJ databases">
        <title>Evolution of Trichinella species and genotypes.</title>
        <authorList>
            <person name="Korhonen P.K."/>
            <person name="Edoardo P."/>
            <person name="Giuseppe L.R."/>
            <person name="Gasser R.B."/>
        </authorList>
    </citation>
    <scope>NUCLEOTIDE SEQUENCE [LARGE SCALE GENOMIC DNA]</scope>
    <source>
        <strain evidence="1">ISS141</strain>
        <strain evidence="2">ISS470</strain>
    </source>
</reference>
<protein>
    <submittedName>
        <fullName evidence="1">Uncharacterized protein</fullName>
    </submittedName>
</protein>
<dbReference type="Proteomes" id="UP000054995">
    <property type="component" value="Unassembled WGS sequence"/>
</dbReference>
<comment type="caution">
    <text evidence="1">The sequence shown here is derived from an EMBL/GenBank/DDBJ whole genome shotgun (WGS) entry which is preliminary data.</text>
</comment>
<proteinExistence type="predicted"/>
<sequence>MECAAAVVGRSAHLIEQQFPIEHVEGVDVRLASSFSFYIFSLEWLQAFAMLLQSGKKKDIHK</sequence>
<dbReference type="Proteomes" id="UP000054815">
    <property type="component" value="Unassembled WGS sequence"/>
</dbReference>